<reference evidence="2 3" key="1">
    <citation type="submission" date="2019-03" db="EMBL/GenBank/DDBJ databases">
        <title>Single cell metagenomics reveals metabolic interactions within the superorganism composed of flagellate Streblomastix strix and complex community of Bacteroidetes bacteria on its surface.</title>
        <authorList>
            <person name="Treitli S.C."/>
            <person name="Kolisko M."/>
            <person name="Husnik F."/>
            <person name="Keeling P."/>
            <person name="Hampl V."/>
        </authorList>
    </citation>
    <scope>NUCLEOTIDE SEQUENCE [LARGE SCALE GENOMIC DNA]</scope>
    <source>
        <strain evidence="2">ST1C</strain>
    </source>
</reference>
<dbReference type="GO" id="GO:0004674">
    <property type="term" value="F:protein serine/threonine kinase activity"/>
    <property type="evidence" value="ECO:0007669"/>
    <property type="project" value="InterPro"/>
</dbReference>
<feature type="domain" description="Protein kinase" evidence="1">
    <location>
        <begin position="1"/>
        <end position="203"/>
    </location>
</feature>
<keyword evidence="2" id="KW-0418">Kinase</keyword>
<dbReference type="Pfam" id="PF00069">
    <property type="entry name" value="Pkinase"/>
    <property type="match status" value="1"/>
</dbReference>
<keyword evidence="2" id="KW-0808">Transferase</keyword>
<dbReference type="InterPro" id="IPR000719">
    <property type="entry name" value="Prot_kinase_dom"/>
</dbReference>
<organism evidence="2 3">
    <name type="scientific">Streblomastix strix</name>
    <dbReference type="NCBI Taxonomy" id="222440"/>
    <lineage>
        <taxon>Eukaryota</taxon>
        <taxon>Metamonada</taxon>
        <taxon>Preaxostyla</taxon>
        <taxon>Oxymonadida</taxon>
        <taxon>Streblomastigidae</taxon>
        <taxon>Streblomastix</taxon>
    </lineage>
</organism>
<name>A0A5J4U999_9EUKA</name>
<sequence>VFQVFRQDLGIIAAKVIKKRKFDIKEWATGLQLGKDHQNPFVPKYLSADPHGENVVILMEYANLGDLDSIIDNTSKNIPISVFRAILKQILEGLRIMHKQGLIHRDIKGGNILLHNPPGTEKIVLKIADYGLVKVIKNIGKSTKMSYAGTQSHMAPELLIGNEEGDVKADDKIDIWSTGILAFQLLTHKYPFKSAKLPAIMSI</sequence>
<dbReference type="GO" id="GO:0005524">
    <property type="term" value="F:ATP binding"/>
    <property type="evidence" value="ECO:0007669"/>
    <property type="project" value="InterPro"/>
</dbReference>
<comment type="caution">
    <text evidence="2">The sequence shown here is derived from an EMBL/GenBank/DDBJ whole genome shotgun (WGS) entry which is preliminary data.</text>
</comment>
<dbReference type="InterPro" id="IPR008271">
    <property type="entry name" value="Ser/Thr_kinase_AS"/>
</dbReference>
<dbReference type="AlphaFoldDB" id="A0A5J4U999"/>
<feature type="non-terminal residue" evidence="2">
    <location>
        <position position="1"/>
    </location>
</feature>
<dbReference type="PANTHER" id="PTHR24348:SF68">
    <property type="entry name" value="SERINE_THREONINE-PROTEIN KINASE ATG1C"/>
    <property type="match status" value="1"/>
</dbReference>
<evidence type="ECO:0000259" key="1">
    <source>
        <dbReference type="PROSITE" id="PS50011"/>
    </source>
</evidence>
<dbReference type="Proteomes" id="UP000324800">
    <property type="component" value="Unassembled WGS sequence"/>
</dbReference>
<evidence type="ECO:0000313" key="2">
    <source>
        <dbReference type="EMBL" id="KAA6366770.1"/>
    </source>
</evidence>
<dbReference type="SMART" id="SM00220">
    <property type="entry name" value="S_TKc"/>
    <property type="match status" value="1"/>
</dbReference>
<dbReference type="PANTHER" id="PTHR24348">
    <property type="entry name" value="SERINE/THREONINE-PROTEIN KINASE UNC-51-RELATED"/>
    <property type="match status" value="1"/>
</dbReference>
<evidence type="ECO:0000313" key="3">
    <source>
        <dbReference type="Proteomes" id="UP000324800"/>
    </source>
</evidence>
<gene>
    <name evidence="2" type="ORF">EZS28_037703</name>
</gene>
<dbReference type="Gene3D" id="1.10.510.10">
    <property type="entry name" value="Transferase(Phosphotransferase) domain 1"/>
    <property type="match status" value="1"/>
</dbReference>
<dbReference type="GO" id="GO:0010506">
    <property type="term" value="P:regulation of autophagy"/>
    <property type="evidence" value="ECO:0007669"/>
    <property type="project" value="InterPro"/>
</dbReference>
<dbReference type="PROSITE" id="PS50011">
    <property type="entry name" value="PROTEIN_KINASE_DOM"/>
    <property type="match status" value="1"/>
</dbReference>
<dbReference type="PROSITE" id="PS00108">
    <property type="entry name" value="PROTEIN_KINASE_ST"/>
    <property type="match status" value="1"/>
</dbReference>
<dbReference type="InterPro" id="IPR045269">
    <property type="entry name" value="Atg1-like"/>
</dbReference>
<accession>A0A5J4U999</accession>
<dbReference type="CDD" id="cd00180">
    <property type="entry name" value="PKc"/>
    <property type="match status" value="1"/>
</dbReference>
<proteinExistence type="predicted"/>
<dbReference type="SUPFAM" id="SSF56112">
    <property type="entry name" value="Protein kinase-like (PK-like)"/>
    <property type="match status" value="1"/>
</dbReference>
<protein>
    <submittedName>
        <fullName evidence="2">Putative MAP kinase kinase family domain protein</fullName>
    </submittedName>
</protein>
<dbReference type="EMBL" id="SNRW01019021">
    <property type="protein sequence ID" value="KAA6366770.1"/>
    <property type="molecule type" value="Genomic_DNA"/>
</dbReference>
<dbReference type="GO" id="GO:0005737">
    <property type="term" value="C:cytoplasm"/>
    <property type="evidence" value="ECO:0007669"/>
    <property type="project" value="TreeGrafter"/>
</dbReference>
<dbReference type="InterPro" id="IPR011009">
    <property type="entry name" value="Kinase-like_dom_sf"/>
</dbReference>
<dbReference type="OrthoDB" id="2441719at2759"/>